<dbReference type="Gene3D" id="3.30.900.20">
    <property type="match status" value="1"/>
</dbReference>
<dbReference type="EMBL" id="JAPMOS010000012">
    <property type="protein sequence ID" value="KAJ4460546.1"/>
    <property type="molecule type" value="Genomic_DNA"/>
</dbReference>
<dbReference type="InterPro" id="IPR053729">
    <property type="entry name" value="MAD2L1BP_domain_sf"/>
</dbReference>
<comment type="caution">
    <text evidence="1">The sequence shown here is derived from an EMBL/GenBank/DDBJ whole genome shotgun (WGS) entry which is preliminary data.</text>
</comment>
<dbReference type="PANTHER" id="PTHR15681:SF1">
    <property type="entry name" value="MAD2L1-BINDING PROTEIN"/>
    <property type="match status" value="1"/>
</dbReference>
<evidence type="ECO:0000313" key="2">
    <source>
        <dbReference type="Proteomes" id="UP001141327"/>
    </source>
</evidence>
<proteinExistence type="predicted"/>
<sequence length="276" mass="30513">MESTLALQIPHLLTPVLISSIIKSIIKQLIYLRQQIPMPFADLENTVATWDSARRLTSSERKMLRFYESSKLLFQTIDEVLLSHHLSRMALVLGTTPSCFKEVFLFEFDQCEGPSPPARVIDDLARRSVLAMIQRGPSYAVSLPPTNIFLLLDRPALLDGPPCHPGSPIDLDGPEQVAEVPTTVPTRGSVAFDPFQPPPAVLPLNSVGSLGAIPHFRAREGLSLQPRRAGKQKIFTVALRMKEGVADGPRTTERPHSPFWLLCEVSLKGLRPLPST</sequence>
<gene>
    <name evidence="1" type="ORF">PAPYR_3170</name>
</gene>
<dbReference type="Proteomes" id="UP001141327">
    <property type="component" value="Unassembled WGS sequence"/>
</dbReference>
<dbReference type="PANTHER" id="PTHR15681">
    <property type="entry name" value="MAD2L1-BINDING PROTEIN"/>
    <property type="match status" value="1"/>
</dbReference>
<keyword evidence="2" id="KW-1185">Reference proteome</keyword>
<protein>
    <submittedName>
        <fullName evidence="1">Uncharacterized protein</fullName>
    </submittedName>
</protein>
<accession>A0ABQ8UR56</accession>
<reference evidence="1" key="1">
    <citation type="journal article" date="2022" name="bioRxiv">
        <title>Genomics of Preaxostyla Flagellates Illuminates Evolutionary Transitions and the Path Towards Mitochondrial Loss.</title>
        <authorList>
            <person name="Novak L.V.F."/>
            <person name="Treitli S.C."/>
            <person name="Pyrih J."/>
            <person name="Halakuc P."/>
            <person name="Pipaliya S.V."/>
            <person name="Vacek V."/>
            <person name="Brzon O."/>
            <person name="Soukal P."/>
            <person name="Eme L."/>
            <person name="Dacks J.B."/>
            <person name="Karnkowska A."/>
            <person name="Elias M."/>
            <person name="Hampl V."/>
        </authorList>
    </citation>
    <scope>NUCLEOTIDE SEQUENCE</scope>
    <source>
        <strain evidence="1">RCP-MX</strain>
    </source>
</reference>
<evidence type="ECO:0000313" key="1">
    <source>
        <dbReference type="EMBL" id="KAJ4460546.1"/>
    </source>
</evidence>
<name>A0ABQ8UR56_9EUKA</name>
<dbReference type="InterPro" id="IPR009511">
    <property type="entry name" value="MAD1/Cdc20-bound-Mad2-bd"/>
</dbReference>
<organism evidence="1 2">
    <name type="scientific">Paratrimastix pyriformis</name>
    <dbReference type="NCBI Taxonomy" id="342808"/>
    <lineage>
        <taxon>Eukaryota</taxon>
        <taxon>Metamonada</taxon>
        <taxon>Preaxostyla</taxon>
        <taxon>Paratrimastigidae</taxon>
        <taxon>Paratrimastix</taxon>
    </lineage>
</organism>